<proteinExistence type="predicted"/>
<sequence length="190" mass="21085">MDIISSPKHDRPAMNQVEFDEHYQSKNGLESNKKFNSVRNFKLNSVAICKQLINSILSFIPIISIIRHYNLKENLTSDIFGGITCSILQIPQGIACASLACVSPIYGLYTSFFAPFFYMFFGTSKHANLGSFAVVALMAGSVVELYKSDILSPIQITSTLSLCIGIIHLLMAIFRLQFIASSSPVIFQMK</sequence>
<dbReference type="Proteomes" id="UP000095286">
    <property type="component" value="Unplaced"/>
</dbReference>
<protein>
    <submittedName>
        <fullName evidence="2">Sulfate_transp domain-containing protein</fullName>
    </submittedName>
</protein>
<reference evidence="2" key="1">
    <citation type="submission" date="2016-11" db="UniProtKB">
        <authorList>
            <consortium name="WormBaseParasite"/>
        </authorList>
    </citation>
    <scope>IDENTIFICATION</scope>
    <source>
        <strain evidence="2">KR3021</strain>
    </source>
</reference>
<accession>A0AC35TXK4</accession>
<evidence type="ECO:0000313" key="2">
    <source>
        <dbReference type="WBParaSite" id="RSKR_0000569200.1"/>
    </source>
</evidence>
<dbReference type="WBParaSite" id="RSKR_0000569200.1">
    <property type="protein sequence ID" value="RSKR_0000569200.1"/>
    <property type="gene ID" value="RSKR_0000569200"/>
</dbReference>
<evidence type="ECO:0000313" key="1">
    <source>
        <dbReference type="Proteomes" id="UP000095286"/>
    </source>
</evidence>
<organism evidence="1 2">
    <name type="scientific">Rhabditophanes sp. KR3021</name>
    <dbReference type="NCBI Taxonomy" id="114890"/>
    <lineage>
        <taxon>Eukaryota</taxon>
        <taxon>Metazoa</taxon>
        <taxon>Ecdysozoa</taxon>
        <taxon>Nematoda</taxon>
        <taxon>Chromadorea</taxon>
        <taxon>Rhabditida</taxon>
        <taxon>Tylenchina</taxon>
        <taxon>Panagrolaimomorpha</taxon>
        <taxon>Strongyloidoidea</taxon>
        <taxon>Alloionematidae</taxon>
        <taxon>Rhabditophanes</taxon>
    </lineage>
</organism>
<name>A0AC35TXK4_9BILA</name>